<dbReference type="PANTHER" id="PTHR43788:SF8">
    <property type="entry name" value="DNA-BINDING PROTEIN SMUBP-2"/>
    <property type="match status" value="1"/>
</dbReference>
<dbReference type="InterPro" id="IPR019993">
    <property type="entry name" value="RecB_nuclease_TM0106_put"/>
</dbReference>
<reference evidence="7 8" key="1">
    <citation type="submission" date="2023-07" db="EMBL/GenBank/DDBJ databases">
        <title>Sorghum-associated microbial communities from plants grown in Nebraska, USA.</title>
        <authorList>
            <person name="Schachtman D."/>
        </authorList>
    </citation>
    <scope>NUCLEOTIDE SEQUENCE [LARGE SCALE GENOMIC DNA]</scope>
    <source>
        <strain evidence="7 8">DS1001</strain>
    </source>
</reference>
<comment type="caution">
    <text evidence="7">The sequence shown here is derived from an EMBL/GenBank/DDBJ whole genome shotgun (WGS) entry which is preliminary data.</text>
</comment>
<evidence type="ECO:0000256" key="4">
    <source>
        <dbReference type="ARBA" id="ARBA00022840"/>
    </source>
</evidence>
<dbReference type="PANTHER" id="PTHR43788">
    <property type="entry name" value="DNA2/NAM7 HELICASE FAMILY MEMBER"/>
    <property type="match status" value="1"/>
</dbReference>
<organism evidence="7 8">
    <name type="scientific">Pseudarthrobacter niigatensis</name>
    <dbReference type="NCBI Taxonomy" id="369935"/>
    <lineage>
        <taxon>Bacteria</taxon>
        <taxon>Bacillati</taxon>
        <taxon>Actinomycetota</taxon>
        <taxon>Actinomycetes</taxon>
        <taxon>Micrococcales</taxon>
        <taxon>Micrococcaceae</taxon>
        <taxon>Pseudarthrobacter</taxon>
    </lineage>
</organism>
<evidence type="ECO:0008006" key="9">
    <source>
        <dbReference type="Google" id="ProtNLM"/>
    </source>
</evidence>
<dbReference type="GO" id="GO:0043139">
    <property type="term" value="F:5'-3' DNA helicase activity"/>
    <property type="evidence" value="ECO:0007669"/>
    <property type="project" value="TreeGrafter"/>
</dbReference>
<evidence type="ECO:0000313" key="7">
    <source>
        <dbReference type="EMBL" id="MDQ0146975.1"/>
    </source>
</evidence>
<accession>A0AAJ1STG9</accession>
<feature type="domain" description="YprB ribonuclease H-like" evidence="6">
    <location>
        <begin position="351"/>
        <end position="546"/>
    </location>
</feature>
<dbReference type="EMBL" id="JAUSTB010000009">
    <property type="protein sequence ID" value="MDQ0146975.1"/>
    <property type="molecule type" value="Genomic_DNA"/>
</dbReference>
<keyword evidence="2" id="KW-0378">Hydrolase</keyword>
<dbReference type="InterPro" id="IPR027417">
    <property type="entry name" value="P-loop_NTPase"/>
</dbReference>
<keyword evidence="3" id="KW-0347">Helicase</keyword>
<feature type="domain" description="DNA2/NAM7 helicase-like C-terminal" evidence="5">
    <location>
        <begin position="1015"/>
        <end position="1187"/>
    </location>
</feature>
<keyword evidence="1" id="KW-0547">Nucleotide-binding</keyword>
<dbReference type="GO" id="GO:0016787">
    <property type="term" value="F:hydrolase activity"/>
    <property type="evidence" value="ECO:0007669"/>
    <property type="project" value="UniProtKB-KW"/>
</dbReference>
<protein>
    <recommendedName>
        <fullName evidence="9">AAA+ ATPase domain-containing protein</fullName>
    </recommendedName>
</protein>
<keyword evidence="4" id="KW-0067">ATP-binding</keyword>
<dbReference type="Pfam" id="PF13604">
    <property type="entry name" value="AAA_30"/>
    <property type="match status" value="1"/>
</dbReference>
<sequence length="1216" mass="131692">MFLLDAAGHHAGSDAPPDLVFSASDLVAASECEYRTLRVVDEKLGRAPKAEFPTDEMQKRAGELGDQHEQTVLASLVAKYGEWDASRGAGVYSLERGQNLRGELQAKQAETELALRSGADVVFQATFFDGEFLGYADFLVNEAAGTGNPGRYEVWDTKLARHAKVGALLQLAAYGDQLLGMGLDPSPVVTLVLGTRVGEDWLRSSHSLPDLLPVFRERRRRFRHLTASHRAADGAVEWQQPGVVHCGRCDYCAEQVQLHRDLLMVAGMSVAQRRKLHGTGITTIDELAAMPAGEARNSVARLRAQARMQLGLDRTAGSRTFTKDGQPHTVSFSVLPDNAIGSLPAPSDGDIFFDFEGDPLWQDPATGAWGIEYLFGVVEAPVPGAADDPVFRPFWAHSRSGERRAFLDFLEYVEKRRAVYPDMHVYHYAAYEKTALRNLSLAHQAGEDTVDDWLRQGLLVDLYATVRHSIRISEASYSIKKLEPLYMGDNLRSGDVKDAGASVVAYAAYCAARDAGRHEEAATILASISDYNHYDCLSTLRLRDWLLEIAPRAQKDGAGGGAVAANGRPMEVMAAGGEGEGGVRRGPGETQEETQLREYLASLPDDRPWTDDERALAMVAAATGYHRRERKQFWWQHFDRVEAPLDTWADQRNVFIVSSAEVVSDWALAKPRERMRTRVLKLRGTMAEGSDFRPGSSWCRLYDAPGPDGMADPQAASGTRAFTFGTRISELEAAPDSPEHLVTIAERETGKVGAYPQLPVALTEDQPLATASIEAAIAEIARTVGASAPVLPAQPGLDILRKLPPRFRSRPGPAEVLHGGDGAADYAGAITESLQDLDHSYLAVQGPPGTGKTFVGAHVIARLVARGWKVGVVAQSHNVVENLLCRAIETGGVDPHAVAKKLAAPHHVPWGLTSEGDVARLLESPSGCLVGGTAWTMTGKEVPSGSLDLLVIDEAGQFSLANTLAVSVAAKRLLLLGDPQQLPQVTQGTHPEPVDESALGWLAAGHATLPSSLGYFLADTWRMHPDLCRAVSNLSYEGKLHSAPAASLRELEGLPPGVETVFVGHSGNATASREEAEEVVRQARRHLGLKWTPGADSESRPLEQQDLLVVAAYNAQVHLIRKHLAEAGLPEVRVGTVDKFQGQEAPVVLVSMACSAVAEAPRGAEFLLNRNRINVAVSRGQWRAVMVRSPELTSYMPHKPAALEELGAFIGLSPRE</sequence>
<dbReference type="AlphaFoldDB" id="A0AAJ1STG9"/>
<dbReference type="SUPFAM" id="SSF52540">
    <property type="entry name" value="P-loop containing nucleoside triphosphate hydrolases"/>
    <property type="match status" value="1"/>
</dbReference>
<dbReference type="InterPro" id="IPR041679">
    <property type="entry name" value="DNA2/NAM7-like_C"/>
</dbReference>
<dbReference type="InterPro" id="IPR047187">
    <property type="entry name" value="SF1_C_Upf1"/>
</dbReference>
<evidence type="ECO:0000259" key="6">
    <source>
        <dbReference type="Pfam" id="PF13482"/>
    </source>
</evidence>
<proteinExistence type="predicted"/>
<dbReference type="Gene3D" id="3.40.50.300">
    <property type="entry name" value="P-loop containing nucleotide triphosphate hydrolases"/>
    <property type="match status" value="2"/>
</dbReference>
<dbReference type="InterPro" id="IPR050534">
    <property type="entry name" value="Coronavir_polyprotein_1ab"/>
</dbReference>
<dbReference type="CDD" id="cd18808">
    <property type="entry name" value="SF1_C_Upf1"/>
    <property type="match status" value="1"/>
</dbReference>
<keyword evidence="8" id="KW-1185">Reference proteome</keyword>
<gene>
    <name evidence="7" type="ORF">J2T23_002878</name>
</gene>
<evidence type="ECO:0000259" key="5">
    <source>
        <dbReference type="Pfam" id="PF13087"/>
    </source>
</evidence>
<dbReference type="Pfam" id="PF13482">
    <property type="entry name" value="RNase_H_2"/>
    <property type="match status" value="1"/>
</dbReference>
<evidence type="ECO:0000256" key="3">
    <source>
        <dbReference type="ARBA" id="ARBA00022806"/>
    </source>
</evidence>
<name>A0AAJ1STG9_9MICC</name>
<dbReference type="CDD" id="cd17934">
    <property type="entry name" value="DEXXQc_Upf1-like"/>
    <property type="match status" value="1"/>
</dbReference>
<dbReference type="RefSeq" id="WP_307360938.1">
    <property type="nucleotide sequence ID" value="NZ_JAUSTB010000009.1"/>
</dbReference>
<evidence type="ECO:0000313" key="8">
    <source>
        <dbReference type="Proteomes" id="UP001239267"/>
    </source>
</evidence>
<evidence type="ECO:0000256" key="1">
    <source>
        <dbReference type="ARBA" id="ARBA00022741"/>
    </source>
</evidence>
<dbReference type="Proteomes" id="UP001239267">
    <property type="component" value="Unassembled WGS sequence"/>
</dbReference>
<dbReference type="InterPro" id="IPR038720">
    <property type="entry name" value="YprB_RNase_H-like_dom"/>
</dbReference>
<evidence type="ECO:0000256" key="2">
    <source>
        <dbReference type="ARBA" id="ARBA00022801"/>
    </source>
</evidence>
<dbReference type="GO" id="GO:0005524">
    <property type="term" value="F:ATP binding"/>
    <property type="evidence" value="ECO:0007669"/>
    <property type="project" value="UniProtKB-KW"/>
</dbReference>
<dbReference type="Pfam" id="PF13087">
    <property type="entry name" value="AAA_12"/>
    <property type="match status" value="1"/>
</dbReference>
<dbReference type="NCBIfam" id="TIGR03491">
    <property type="entry name" value="TM0106 family RecB-like putative nuclease"/>
    <property type="match status" value="1"/>
</dbReference>